<reference evidence="1" key="1">
    <citation type="submission" date="2018-05" db="EMBL/GenBank/DDBJ databases">
        <authorList>
            <person name="Lanie J.A."/>
            <person name="Ng W.-L."/>
            <person name="Kazmierczak K.M."/>
            <person name="Andrzejewski T.M."/>
            <person name="Davidsen T.M."/>
            <person name="Wayne K.J."/>
            <person name="Tettelin H."/>
            <person name="Glass J.I."/>
            <person name="Rusch D."/>
            <person name="Podicherti R."/>
            <person name="Tsui H.-C.T."/>
            <person name="Winkler M.E."/>
        </authorList>
    </citation>
    <scope>NUCLEOTIDE SEQUENCE</scope>
</reference>
<organism evidence="1">
    <name type="scientific">marine metagenome</name>
    <dbReference type="NCBI Taxonomy" id="408172"/>
    <lineage>
        <taxon>unclassified sequences</taxon>
        <taxon>metagenomes</taxon>
        <taxon>ecological metagenomes</taxon>
    </lineage>
</organism>
<feature type="non-terminal residue" evidence="1">
    <location>
        <position position="1"/>
    </location>
</feature>
<proteinExistence type="predicted"/>
<evidence type="ECO:0000313" key="1">
    <source>
        <dbReference type="EMBL" id="SVD81065.1"/>
    </source>
</evidence>
<gene>
    <name evidence="1" type="ORF">METZ01_LOCUS433919</name>
</gene>
<dbReference type="EMBL" id="UINC01174773">
    <property type="protein sequence ID" value="SVD81065.1"/>
    <property type="molecule type" value="Genomic_DNA"/>
</dbReference>
<evidence type="ECO:0008006" key="2">
    <source>
        <dbReference type="Google" id="ProtNLM"/>
    </source>
</evidence>
<dbReference type="AlphaFoldDB" id="A0A382YDY3"/>
<dbReference type="Gene3D" id="3.40.50.170">
    <property type="entry name" value="Formyl transferase, N-terminal domain"/>
    <property type="match status" value="1"/>
</dbReference>
<sequence>VVACSKHWFRLTLADAENRNNFIFIKNKSEFNLERLKRINPRFIFIPHWNWIVSEEIFGQFECVVFHTAPLPFGRGGSPIQNLIVRGFKRAPVCALRMNGVIDGGPIYSKVDDISLTGSLAEIFERVNEAVNILINEIISS</sequence>
<feature type="non-terminal residue" evidence="1">
    <location>
        <position position="141"/>
    </location>
</feature>
<accession>A0A382YDY3</accession>
<name>A0A382YDY3_9ZZZZ</name>
<protein>
    <recommendedName>
        <fullName evidence="2">Formyl transferase N-terminal domain-containing protein</fullName>
    </recommendedName>
</protein>
<dbReference type="InterPro" id="IPR036477">
    <property type="entry name" value="Formyl_transf_N_sf"/>
</dbReference>
<dbReference type="SUPFAM" id="SSF53328">
    <property type="entry name" value="Formyltransferase"/>
    <property type="match status" value="1"/>
</dbReference>